<comment type="caution">
    <text evidence="2">The sequence shown here is derived from an EMBL/GenBank/DDBJ whole genome shotgun (WGS) entry which is preliminary data.</text>
</comment>
<reference evidence="2 3" key="1">
    <citation type="submission" date="2018-05" db="EMBL/GenBank/DDBJ databases">
        <title>Brumimicrobium oceani sp. nov., isolated from coastal sediment.</title>
        <authorList>
            <person name="Kou Y."/>
        </authorList>
    </citation>
    <scope>NUCLEOTIDE SEQUENCE [LARGE SCALE GENOMIC DNA]</scope>
    <source>
        <strain evidence="2 3">C305</strain>
    </source>
</reference>
<dbReference type="Proteomes" id="UP000245370">
    <property type="component" value="Unassembled WGS sequence"/>
</dbReference>
<dbReference type="Gene3D" id="3.90.1580.10">
    <property type="entry name" value="paralog of FGE (formylglycine-generating enzyme)"/>
    <property type="match status" value="1"/>
</dbReference>
<dbReference type="InterPro" id="IPR042095">
    <property type="entry name" value="SUMF_sf"/>
</dbReference>
<proteinExistence type="predicted"/>
<name>A0A2U2X598_9FLAO</name>
<feature type="domain" description="Sulfatase-modifying factor enzyme-like" evidence="1">
    <location>
        <begin position="67"/>
        <end position="362"/>
    </location>
</feature>
<gene>
    <name evidence="2" type="ORF">DIT68_13590</name>
</gene>
<evidence type="ECO:0000313" key="2">
    <source>
        <dbReference type="EMBL" id="PWH82924.1"/>
    </source>
</evidence>
<dbReference type="InterPro" id="IPR051043">
    <property type="entry name" value="Sulfatase_Mod_Factor_Kinase"/>
</dbReference>
<evidence type="ECO:0000313" key="3">
    <source>
        <dbReference type="Proteomes" id="UP000245370"/>
    </source>
</evidence>
<dbReference type="SUPFAM" id="SSF56436">
    <property type="entry name" value="C-type lectin-like"/>
    <property type="match status" value="1"/>
</dbReference>
<dbReference type="Pfam" id="PF03781">
    <property type="entry name" value="FGE-sulfatase"/>
    <property type="match status" value="1"/>
</dbReference>
<keyword evidence="3" id="KW-1185">Reference proteome</keyword>
<dbReference type="EMBL" id="QFRJ01000013">
    <property type="protein sequence ID" value="PWH82924.1"/>
    <property type="molecule type" value="Genomic_DNA"/>
</dbReference>
<evidence type="ECO:0000259" key="1">
    <source>
        <dbReference type="Pfam" id="PF03781"/>
    </source>
</evidence>
<dbReference type="RefSeq" id="WP_109360365.1">
    <property type="nucleotide sequence ID" value="NZ_QFRJ01000013.1"/>
</dbReference>
<sequence length="365" mass="39065">MGIEMVAVLDGAFEAGGSSTYGIAGNNVTAQPYKVNSENSISQGALKHNGQGTTHPTYNPAVPSAFPKGFRRFYIMKYEITQEQYASFLNLLNFTQQTSRTERIPNSVVGTNALSDHASQIRNRNGIQIQSQGNVTTPAVYGCNLNNNATFNESTDGHNIACNFLNWQDLISYLDWSALRPMTELEYEKAARGLTPAVNLEYAWGNTSITSAVSSSLSGGGTGAELSNATLIPGRGLCAYNGSSSLGPLRVGFAATQTTDRIGAGASYWGVMELSGNVWEQTFSVGFANGNIAPFTGILGNGEISPNGEVNQTGWSLDPTHTIVRGGNWDASAIYNQIANRANLTNNTYNANRNKQTGGRGVRQF</sequence>
<dbReference type="PANTHER" id="PTHR23150:SF19">
    <property type="entry name" value="FORMYLGLYCINE-GENERATING ENZYME"/>
    <property type="match status" value="1"/>
</dbReference>
<protein>
    <recommendedName>
        <fullName evidence="1">Sulfatase-modifying factor enzyme-like domain-containing protein</fullName>
    </recommendedName>
</protein>
<dbReference type="GO" id="GO:0120147">
    <property type="term" value="F:formylglycine-generating oxidase activity"/>
    <property type="evidence" value="ECO:0007669"/>
    <property type="project" value="TreeGrafter"/>
</dbReference>
<dbReference type="InterPro" id="IPR016187">
    <property type="entry name" value="CTDL_fold"/>
</dbReference>
<dbReference type="AlphaFoldDB" id="A0A2U2X598"/>
<accession>A0A2U2X598</accession>
<dbReference type="OrthoDB" id="662753at2"/>
<dbReference type="InterPro" id="IPR005532">
    <property type="entry name" value="SUMF_dom"/>
</dbReference>
<dbReference type="PANTHER" id="PTHR23150">
    <property type="entry name" value="SULFATASE MODIFYING FACTOR 1, 2"/>
    <property type="match status" value="1"/>
</dbReference>
<organism evidence="2 3">
    <name type="scientific">Brumimicrobium oceani</name>
    <dbReference type="NCBI Taxonomy" id="2100725"/>
    <lineage>
        <taxon>Bacteria</taxon>
        <taxon>Pseudomonadati</taxon>
        <taxon>Bacteroidota</taxon>
        <taxon>Flavobacteriia</taxon>
        <taxon>Flavobacteriales</taxon>
        <taxon>Crocinitomicaceae</taxon>
        <taxon>Brumimicrobium</taxon>
    </lineage>
</organism>
<reference evidence="2 3" key="2">
    <citation type="submission" date="2018-05" db="EMBL/GenBank/DDBJ databases">
        <authorList>
            <person name="Lanie J.A."/>
            <person name="Ng W.-L."/>
            <person name="Kazmierczak K.M."/>
            <person name="Andrzejewski T.M."/>
            <person name="Davidsen T.M."/>
            <person name="Wayne K.J."/>
            <person name="Tettelin H."/>
            <person name="Glass J.I."/>
            <person name="Rusch D."/>
            <person name="Podicherti R."/>
            <person name="Tsui H.-C.T."/>
            <person name="Winkler M.E."/>
        </authorList>
    </citation>
    <scope>NUCLEOTIDE SEQUENCE [LARGE SCALE GENOMIC DNA]</scope>
    <source>
        <strain evidence="2 3">C305</strain>
    </source>
</reference>